<dbReference type="eggNOG" id="COG1948">
    <property type="taxonomic scope" value="Bacteria"/>
</dbReference>
<evidence type="ECO:0000259" key="8">
    <source>
        <dbReference type="SMART" id="SM00891"/>
    </source>
</evidence>
<dbReference type="Pfam" id="PF14520">
    <property type="entry name" value="HHH_5"/>
    <property type="match status" value="1"/>
</dbReference>
<dbReference type="EMBL" id="CP000556">
    <property type="protein sequence ID" value="ABM97071.1"/>
    <property type="molecule type" value="Genomic_DNA"/>
</dbReference>
<evidence type="ECO:0000256" key="1">
    <source>
        <dbReference type="ARBA" id="ARBA00022722"/>
    </source>
</evidence>
<dbReference type="KEGG" id="mpt:Mpe_B0296"/>
<evidence type="ECO:0000256" key="4">
    <source>
        <dbReference type="ARBA" id="ARBA00022801"/>
    </source>
</evidence>
<organism evidence="9 10">
    <name type="scientific">Methylibium petroleiphilum (strain ATCC BAA-1232 / LMG 22953 / PM1)</name>
    <dbReference type="NCBI Taxonomy" id="420662"/>
    <lineage>
        <taxon>Bacteria</taxon>
        <taxon>Pseudomonadati</taxon>
        <taxon>Pseudomonadota</taxon>
        <taxon>Betaproteobacteria</taxon>
        <taxon>Burkholderiales</taxon>
        <taxon>Sphaerotilaceae</taxon>
        <taxon>Methylibium</taxon>
    </lineage>
</organism>
<keyword evidence="3" id="KW-0227">DNA damage</keyword>
<feature type="domain" description="ERCC4" evidence="8">
    <location>
        <begin position="8"/>
        <end position="89"/>
    </location>
</feature>
<evidence type="ECO:0000256" key="6">
    <source>
        <dbReference type="ARBA" id="ARBA00023204"/>
    </source>
</evidence>
<dbReference type="PANTHER" id="PTHR10150">
    <property type="entry name" value="DNA REPAIR ENDONUCLEASE XPF"/>
    <property type="match status" value="1"/>
</dbReference>
<keyword evidence="9" id="KW-0548">Nucleotidyltransferase</keyword>
<dbReference type="AlphaFoldDB" id="A2SND2"/>
<keyword evidence="9" id="KW-0347">Helicase</keyword>
<reference evidence="9 10" key="1">
    <citation type="journal article" date="2007" name="J. Bacteriol.">
        <title>Whole-genome analysis of the methyl tert-butyl ether-degrading beta-proteobacterium Methylibium petroleiphilum PM1.</title>
        <authorList>
            <person name="Kane S.R."/>
            <person name="Chakicherla A.Y."/>
            <person name="Chain P.S.G."/>
            <person name="Schmidt R."/>
            <person name="Shin M.W."/>
            <person name="Legler T.C."/>
            <person name="Scow K.M."/>
            <person name="Larimer F.W."/>
            <person name="Lucas S.M."/>
            <person name="Richardson P.M."/>
            <person name="Hristova K.R."/>
        </authorList>
    </citation>
    <scope>NUCLEOTIDE SEQUENCE [LARGE SCALE GENOMIC DNA]</scope>
    <source>
        <strain evidence="10">ATCC BAA-1232 / LMG 22953 / PM1</strain>
        <plasmid evidence="9 10">RPME01</plasmid>
    </source>
</reference>
<keyword evidence="9" id="KW-0614">Plasmid</keyword>
<feature type="domain" description="Helix-hairpin-helix DNA-binding motif class 1" evidence="7">
    <location>
        <begin position="192"/>
        <end position="211"/>
    </location>
</feature>
<evidence type="ECO:0000313" key="10">
    <source>
        <dbReference type="Proteomes" id="UP000000366"/>
    </source>
</evidence>
<keyword evidence="9" id="KW-0067">ATP-binding</keyword>
<dbReference type="SUPFAM" id="SSF52980">
    <property type="entry name" value="Restriction endonuclease-like"/>
    <property type="match status" value="1"/>
</dbReference>
<dbReference type="SMART" id="SM00891">
    <property type="entry name" value="ERCC4"/>
    <property type="match status" value="1"/>
</dbReference>
<dbReference type="SMART" id="SM00278">
    <property type="entry name" value="HhH1"/>
    <property type="match status" value="2"/>
</dbReference>
<evidence type="ECO:0000259" key="7">
    <source>
        <dbReference type="SMART" id="SM00278"/>
    </source>
</evidence>
<dbReference type="InterPro" id="IPR010994">
    <property type="entry name" value="RuvA_2-like"/>
</dbReference>
<evidence type="ECO:0000256" key="2">
    <source>
        <dbReference type="ARBA" id="ARBA00022759"/>
    </source>
</evidence>
<dbReference type="Proteomes" id="UP000000366">
    <property type="component" value="Plasmid RPME01"/>
</dbReference>
<evidence type="ECO:0000256" key="3">
    <source>
        <dbReference type="ARBA" id="ARBA00022763"/>
    </source>
</evidence>
<sequence length="216" mass="22815">MPESKSITIVADSRETVGGIPARLAQMPGVVVESAQLDSGDFIVAPGVVVERKRNHDFAASILDGRLMPQVKLMKAEFEKVVVLIEGDVHNTSSRIADAALHGAISWLAMLEGVSLIYARDAADSAGLVATMARHLQHGLGYEISLRSGKPKDLRTLQQFLVEGLPGVGPGRAQAIIAHFGSVHAALVATEQELAGVPGLGAKTAKKVHEVLHAAW</sequence>
<keyword evidence="9" id="KW-0808">Transferase</keyword>
<dbReference type="HOGENOM" id="CLU_101253_0_0_4"/>
<name>A2SND2_METPP</name>
<geneLocation type="plasmid" evidence="9 10">
    <name>RPME01</name>
</geneLocation>
<dbReference type="GO" id="GO:0016779">
    <property type="term" value="F:nucleotidyltransferase activity"/>
    <property type="evidence" value="ECO:0007669"/>
    <property type="project" value="UniProtKB-KW"/>
</dbReference>
<dbReference type="InterPro" id="IPR006166">
    <property type="entry name" value="ERCC4_domain"/>
</dbReference>
<keyword evidence="9" id="KW-0547">Nucleotide-binding</keyword>
<keyword evidence="2 9" id="KW-0255">Endonuclease</keyword>
<keyword evidence="6" id="KW-0234">DNA repair</keyword>
<dbReference type="InterPro" id="IPR011335">
    <property type="entry name" value="Restrct_endonuc-II-like"/>
</dbReference>
<gene>
    <name evidence="9" type="ordered locus">Mpe_B0296</name>
</gene>
<feature type="domain" description="Helix-hairpin-helix DNA-binding motif class 1" evidence="7">
    <location>
        <begin position="160"/>
        <end position="179"/>
    </location>
</feature>
<dbReference type="SUPFAM" id="SSF47781">
    <property type="entry name" value="RuvA domain 2-like"/>
    <property type="match status" value="1"/>
</dbReference>
<protein>
    <submittedName>
        <fullName evidence="9">Helicase-associated endonuclease for fork-structured DNA</fullName>
        <ecNumber evidence="9">2.7.7.-</ecNumber>
    </submittedName>
</protein>
<dbReference type="GO" id="GO:0003697">
    <property type="term" value="F:single-stranded DNA binding"/>
    <property type="evidence" value="ECO:0007669"/>
    <property type="project" value="TreeGrafter"/>
</dbReference>
<keyword evidence="5" id="KW-0238">DNA-binding</keyword>
<accession>A2SND2</accession>
<dbReference type="GO" id="GO:0000014">
    <property type="term" value="F:single-stranded DNA endodeoxyribonuclease activity"/>
    <property type="evidence" value="ECO:0007669"/>
    <property type="project" value="TreeGrafter"/>
</dbReference>
<dbReference type="GO" id="GO:0004386">
    <property type="term" value="F:helicase activity"/>
    <property type="evidence" value="ECO:0007669"/>
    <property type="project" value="UniProtKB-KW"/>
</dbReference>
<evidence type="ECO:0000313" key="9">
    <source>
        <dbReference type="EMBL" id="ABM97071.1"/>
    </source>
</evidence>
<dbReference type="GO" id="GO:0003684">
    <property type="term" value="F:damaged DNA binding"/>
    <property type="evidence" value="ECO:0007669"/>
    <property type="project" value="TreeGrafter"/>
</dbReference>
<evidence type="ECO:0000256" key="5">
    <source>
        <dbReference type="ARBA" id="ARBA00023125"/>
    </source>
</evidence>
<dbReference type="GO" id="GO:0000724">
    <property type="term" value="P:double-strand break repair via homologous recombination"/>
    <property type="evidence" value="ECO:0007669"/>
    <property type="project" value="TreeGrafter"/>
</dbReference>
<dbReference type="Gene3D" id="1.10.150.20">
    <property type="entry name" value="5' to 3' exonuclease, C-terminal subdomain"/>
    <property type="match status" value="1"/>
</dbReference>
<dbReference type="Pfam" id="PF02732">
    <property type="entry name" value="ERCC4"/>
    <property type="match status" value="1"/>
</dbReference>
<keyword evidence="4" id="KW-0378">Hydrolase</keyword>
<dbReference type="InterPro" id="IPR003583">
    <property type="entry name" value="Hlx-hairpin-Hlx_DNA-bd_motif"/>
</dbReference>
<dbReference type="CDD" id="cd20075">
    <property type="entry name" value="XPF_nuclease_XPF_arch"/>
    <property type="match status" value="1"/>
</dbReference>
<dbReference type="RefSeq" id="WP_011831659.1">
    <property type="nucleotide sequence ID" value="NC_008826.1"/>
</dbReference>
<keyword evidence="10" id="KW-1185">Reference proteome</keyword>
<dbReference type="GO" id="GO:1901255">
    <property type="term" value="P:nucleotide-excision repair involved in interstrand cross-link repair"/>
    <property type="evidence" value="ECO:0007669"/>
    <property type="project" value="TreeGrafter"/>
</dbReference>
<proteinExistence type="predicted"/>
<dbReference type="EC" id="2.7.7.-" evidence="9"/>
<dbReference type="Gene3D" id="3.40.50.10130">
    <property type="match status" value="1"/>
</dbReference>
<keyword evidence="1" id="KW-0540">Nuclease</keyword>
<dbReference type="PANTHER" id="PTHR10150:SF0">
    <property type="entry name" value="DNA REPAIR ENDONUCLEASE XPF"/>
    <property type="match status" value="1"/>
</dbReference>